<feature type="domain" description="SET" evidence="5">
    <location>
        <begin position="125"/>
        <end position="330"/>
    </location>
</feature>
<evidence type="ECO:0000256" key="2">
    <source>
        <dbReference type="ARBA" id="ARBA00022679"/>
    </source>
</evidence>
<evidence type="ECO:0000256" key="4">
    <source>
        <dbReference type="SAM" id="Phobius"/>
    </source>
</evidence>
<dbReference type="GO" id="GO:0032259">
    <property type="term" value="P:methylation"/>
    <property type="evidence" value="ECO:0007669"/>
    <property type="project" value="UniProtKB-KW"/>
</dbReference>
<keyword evidence="4" id="KW-0472">Membrane</keyword>
<dbReference type="FunFam" id="3.90.1410.10:FF:000005">
    <property type="entry name" value="Ribulose-1,5 bisphosphate carboxylase/oxygenase large subunit N-methyltransferase, chloroplastic"/>
    <property type="match status" value="1"/>
</dbReference>
<evidence type="ECO:0000256" key="3">
    <source>
        <dbReference type="ARBA" id="ARBA00022691"/>
    </source>
</evidence>
<dbReference type="PANTHER" id="PTHR13271:SF134">
    <property type="entry name" value="OS01G0976450 PROTEIN"/>
    <property type="match status" value="1"/>
</dbReference>
<evidence type="ECO:0000259" key="5">
    <source>
        <dbReference type="PROSITE" id="PS50280"/>
    </source>
</evidence>
<protein>
    <submittedName>
        <fullName evidence="6">SET domain-containing protein</fullName>
    </submittedName>
</protein>
<keyword evidence="2" id="KW-0808">Transferase</keyword>
<keyword evidence="3" id="KW-0949">S-adenosyl-L-methionine</keyword>
<dbReference type="PANTHER" id="PTHR13271">
    <property type="entry name" value="UNCHARACTERIZED PUTATIVE METHYLTRANSFERASE"/>
    <property type="match status" value="1"/>
</dbReference>
<evidence type="ECO:0000256" key="1">
    <source>
        <dbReference type="ARBA" id="ARBA00022603"/>
    </source>
</evidence>
<dbReference type="Proteomes" id="UP000325081">
    <property type="component" value="Unassembled WGS sequence"/>
</dbReference>
<dbReference type="InterPro" id="IPR036464">
    <property type="entry name" value="Rubisco_LSMT_subst-bd_sf"/>
</dbReference>
<keyword evidence="1" id="KW-0489">Methyltransferase</keyword>
<dbReference type="Gene3D" id="3.90.1410.10">
    <property type="entry name" value="set domain protein methyltransferase, domain 1"/>
    <property type="match status" value="1"/>
</dbReference>
<dbReference type="Pfam" id="PF09273">
    <property type="entry name" value="Rubis-subs-bind"/>
    <property type="match status" value="1"/>
</dbReference>
<dbReference type="PROSITE" id="PS50280">
    <property type="entry name" value="SET"/>
    <property type="match status" value="1"/>
</dbReference>
<name>A0A5A7PNE7_STRAF</name>
<feature type="transmembrane region" description="Helical" evidence="4">
    <location>
        <begin position="12"/>
        <end position="36"/>
    </location>
</feature>
<reference evidence="7" key="1">
    <citation type="journal article" date="2019" name="Curr. Biol.">
        <title>Genome Sequence of Striga asiatica Provides Insight into the Evolution of Plant Parasitism.</title>
        <authorList>
            <person name="Yoshida S."/>
            <person name="Kim S."/>
            <person name="Wafula E.K."/>
            <person name="Tanskanen J."/>
            <person name="Kim Y.M."/>
            <person name="Honaas L."/>
            <person name="Yang Z."/>
            <person name="Spallek T."/>
            <person name="Conn C.E."/>
            <person name="Ichihashi Y."/>
            <person name="Cheong K."/>
            <person name="Cui S."/>
            <person name="Der J.P."/>
            <person name="Gundlach H."/>
            <person name="Jiao Y."/>
            <person name="Hori C."/>
            <person name="Ishida J.K."/>
            <person name="Kasahara H."/>
            <person name="Kiba T."/>
            <person name="Kim M.S."/>
            <person name="Koo N."/>
            <person name="Laohavisit A."/>
            <person name="Lee Y.H."/>
            <person name="Lumba S."/>
            <person name="McCourt P."/>
            <person name="Mortimer J.C."/>
            <person name="Mutuku J.M."/>
            <person name="Nomura T."/>
            <person name="Sasaki-Sekimoto Y."/>
            <person name="Seto Y."/>
            <person name="Wang Y."/>
            <person name="Wakatake T."/>
            <person name="Sakakibara H."/>
            <person name="Demura T."/>
            <person name="Yamaguchi S."/>
            <person name="Yoneyama K."/>
            <person name="Manabe R.I."/>
            <person name="Nelson D.C."/>
            <person name="Schulman A.H."/>
            <person name="Timko M.P."/>
            <person name="dePamphilis C.W."/>
            <person name="Choi D."/>
            <person name="Shirasu K."/>
        </authorList>
    </citation>
    <scope>NUCLEOTIDE SEQUENCE [LARGE SCALE GENOMIC DNA]</scope>
    <source>
        <strain evidence="7">cv. UVA1</strain>
    </source>
</reference>
<evidence type="ECO:0000313" key="7">
    <source>
        <dbReference type="Proteomes" id="UP000325081"/>
    </source>
</evidence>
<accession>A0A5A7PNE7</accession>
<dbReference type="Pfam" id="PF00856">
    <property type="entry name" value="SET"/>
    <property type="match status" value="1"/>
</dbReference>
<comment type="caution">
    <text evidence="6">The sequence shown here is derived from an EMBL/GenBank/DDBJ whole genome shotgun (WGS) entry which is preliminary data.</text>
</comment>
<organism evidence="6 7">
    <name type="scientific">Striga asiatica</name>
    <name type="common">Asiatic witchweed</name>
    <name type="synonym">Buchnera asiatica</name>
    <dbReference type="NCBI Taxonomy" id="4170"/>
    <lineage>
        <taxon>Eukaryota</taxon>
        <taxon>Viridiplantae</taxon>
        <taxon>Streptophyta</taxon>
        <taxon>Embryophyta</taxon>
        <taxon>Tracheophyta</taxon>
        <taxon>Spermatophyta</taxon>
        <taxon>Magnoliopsida</taxon>
        <taxon>eudicotyledons</taxon>
        <taxon>Gunneridae</taxon>
        <taxon>Pentapetalae</taxon>
        <taxon>asterids</taxon>
        <taxon>lamiids</taxon>
        <taxon>Lamiales</taxon>
        <taxon>Orobanchaceae</taxon>
        <taxon>Buchnereae</taxon>
        <taxon>Striga</taxon>
    </lineage>
</organism>
<dbReference type="Gene3D" id="3.90.1420.10">
    <property type="entry name" value="Rubisco LSMT, substrate-binding domain"/>
    <property type="match status" value="1"/>
</dbReference>
<keyword evidence="4" id="KW-0812">Transmembrane</keyword>
<keyword evidence="4" id="KW-1133">Transmembrane helix</keyword>
<dbReference type="InterPro" id="IPR046341">
    <property type="entry name" value="SET_dom_sf"/>
</dbReference>
<evidence type="ECO:0000313" key="6">
    <source>
        <dbReference type="EMBL" id="GER34403.1"/>
    </source>
</evidence>
<dbReference type="SUPFAM" id="SSF82199">
    <property type="entry name" value="SET domain"/>
    <property type="match status" value="1"/>
</dbReference>
<dbReference type="InterPro" id="IPR015353">
    <property type="entry name" value="Rubisco_LSMT_subst-bd"/>
</dbReference>
<dbReference type="InterPro" id="IPR050600">
    <property type="entry name" value="SETD3_SETD6_MTase"/>
</dbReference>
<sequence>MANPQSEFIRPWFLELVPLLVVLLIIVHVLALKILIARSMLLGFIRYSCDQGLKYIVEMILHSAVLTNSCFAQARRPIFSFYARRCFTSAELSASVNPSKLSHIDGDSNDFLSWFEHKAGTKISSALAIGKSSHGRTLYAAEDIQTGDCILKIPFTVQLSPDNLPPQINSLLGDEFSSVAKLALLILHEKWLGKNSEWAPYISCLPRDLHNTAFWSDEELEMIRPSALYRETFRQKAEIENDFSAVKFVFHNISYQIPNITPREFAHAYGLVASRAWVGSRGVSMIPFADFLNHDCNSESYVLSDESQRHSEVIADRDFALGDEVLIKYGNFSNASLLLDFGFTVCGNKYDQVQIELTVPQSDELYEQKLELLERYQTPNIKDINEFTSLGNSFTFRKVKNGSRKGKGIPQSVRAFSRILTCNSQEELNELALEAEENDGRLARCPLKDKNREIAAHRYLFTEISRLIEEYDKRIEFLAYAPLCTCGKSVTRRRLARELLSGELCVLKSAAVWLENYCLGLSMNR</sequence>
<dbReference type="EMBL" id="BKCP01004883">
    <property type="protein sequence ID" value="GER34403.1"/>
    <property type="molecule type" value="Genomic_DNA"/>
</dbReference>
<gene>
    <name evidence="6" type="ORF">STAS_10622</name>
</gene>
<dbReference type="AlphaFoldDB" id="A0A5A7PNE7"/>
<keyword evidence="7" id="KW-1185">Reference proteome</keyword>
<proteinExistence type="predicted"/>
<dbReference type="OrthoDB" id="441812at2759"/>
<dbReference type="GO" id="GO:0016279">
    <property type="term" value="F:protein-lysine N-methyltransferase activity"/>
    <property type="evidence" value="ECO:0007669"/>
    <property type="project" value="TreeGrafter"/>
</dbReference>
<dbReference type="InterPro" id="IPR001214">
    <property type="entry name" value="SET_dom"/>
</dbReference>